<dbReference type="AlphaFoldDB" id="A0AA35ZWJ2"/>
<keyword evidence="5" id="KW-1185">Reference proteome</keyword>
<evidence type="ECO:0000256" key="2">
    <source>
        <dbReference type="RuleBase" id="RU369070"/>
    </source>
</evidence>
<dbReference type="CDD" id="cd06558">
    <property type="entry name" value="crotonase-like"/>
    <property type="match status" value="1"/>
</dbReference>
<comment type="similarity">
    <text evidence="2">Belongs to the enoyl-CoA hydratase/isomerase family.</text>
</comment>
<evidence type="ECO:0000259" key="3">
    <source>
        <dbReference type="Pfam" id="PF16113"/>
    </source>
</evidence>
<dbReference type="GO" id="GO:0003860">
    <property type="term" value="F:3-hydroxyisobutyryl-CoA hydrolase activity"/>
    <property type="evidence" value="ECO:0007669"/>
    <property type="project" value="UniProtKB-UniRule"/>
</dbReference>
<reference evidence="4" key="1">
    <citation type="submission" date="2023-04" db="EMBL/GenBank/DDBJ databases">
        <authorList>
            <person name="Vijverberg K."/>
            <person name="Xiong W."/>
            <person name="Schranz E."/>
        </authorList>
    </citation>
    <scope>NUCLEOTIDE SEQUENCE</scope>
</reference>
<dbReference type="GO" id="GO:0006574">
    <property type="term" value="P:L-valine catabolic process"/>
    <property type="evidence" value="ECO:0007669"/>
    <property type="project" value="UniProtKB-UniRule"/>
</dbReference>
<gene>
    <name evidence="4" type="ORF">LSALG_LOCUS38885</name>
</gene>
<name>A0AA35ZWJ2_LACSI</name>
<evidence type="ECO:0000313" key="5">
    <source>
        <dbReference type="Proteomes" id="UP001177003"/>
    </source>
</evidence>
<dbReference type="Proteomes" id="UP001177003">
    <property type="component" value="Chromosome 8"/>
</dbReference>
<feature type="domain" description="Enoyl-CoA hydratase/isomerase" evidence="3">
    <location>
        <begin position="18"/>
        <end position="350"/>
    </location>
</feature>
<comment type="catalytic activity">
    <reaction evidence="2">
        <text>3-hydroxy-2-methylpropanoyl-CoA + H2O = 3-hydroxy-2-methylpropanoate + CoA + H(+)</text>
        <dbReference type="Rhea" id="RHEA:20888"/>
        <dbReference type="ChEBI" id="CHEBI:11805"/>
        <dbReference type="ChEBI" id="CHEBI:15377"/>
        <dbReference type="ChEBI" id="CHEBI:15378"/>
        <dbReference type="ChEBI" id="CHEBI:57287"/>
        <dbReference type="ChEBI" id="CHEBI:57340"/>
        <dbReference type="EC" id="3.1.2.4"/>
    </reaction>
</comment>
<evidence type="ECO:0000313" key="4">
    <source>
        <dbReference type="EMBL" id="CAI9300230.1"/>
    </source>
</evidence>
<dbReference type="SUPFAM" id="SSF52096">
    <property type="entry name" value="ClpP/crotonase"/>
    <property type="match status" value="1"/>
</dbReference>
<dbReference type="EMBL" id="OX465084">
    <property type="protein sequence ID" value="CAI9300230.1"/>
    <property type="molecule type" value="Genomic_DNA"/>
</dbReference>
<dbReference type="EC" id="3.1.2.4" evidence="2"/>
<protein>
    <recommendedName>
        <fullName evidence="2">3-hydroxyisobutyryl-CoA hydrolase</fullName>
        <shortName evidence="2">HIB-CoA hydrolase</shortName>
        <shortName evidence="2">HIBYL-CoA-H</shortName>
        <ecNumber evidence="2">3.1.2.4</ecNumber>
    </recommendedName>
    <alternativeName>
        <fullName evidence="2">3-hydroxyisobutyryl-coenzyme A hydrolase</fullName>
    </alternativeName>
</protein>
<keyword evidence="1 2" id="KW-0378">Hydrolase</keyword>
<comment type="function">
    <text evidence="2">Hydrolyzes 3-hydroxyisobutyryl-CoA (HIBYL-CoA), a saline catabolite. Has high activity toward isobutyryl-CoA. Could be an isobutyryl-CoA dehydrogenase that functions in valine catabolism.</text>
</comment>
<dbReference type="PANTHER" id="PTHR43176:SF2">
    <property type="entry name" value="3-HYDROXYISOBUTYRYL-COA HYDROLASE-LIKE PROTEIN 5"/>
    <property type="match status" value="1"/>
</dbReference>
<proteinExistence type="inferred from homology"/>
<sequence>MASNPDEEVVLTENKGNVRLITLNQPKKLNVISPKVVYLLAENLEKWEKDDDVKLVIIKGAGRAFSAGGDLKVFYTGKTTKDYCLEVVYRFYWLCYHIHTYKKPQVALVHGISMGGGASLMVPMKFSVVTEKTVFAMPEASIGFHTDCGFSYILSHLPGHLGEYMALTGTRLSGKELVTAGLATHFVPLDKLSMLESNLVNLNSGDENAVKTAIEEFSISVDISEESVLNKQSIINECFSKDSVEEILESFEAEATKEGNEWITPVLKGLKQSSPIGLKINLRSIREGRKQTLLECLKKEFRLTINILRATISGDIYEGIRALTIDKDNSPKWDPPTLKEVDSEKLDLLFKAFGEGLELNVPENEEQRWSGKYEDSLYA</sequence>
<dbReference type="FunFam" id="3.90.226.10:FF:000027">
    <property type="entry name" value="Probable 3-hydroxyisobutyryl-CoA hydrolase 2"/>
    <property type="match status" value="1"/>
</dbReference>
<dbReference type="InterPro" id="IPR032259">
    <property type="entry name" value="HIBYL-CoA-H"/>
</dbReference>
<accession>A0AA35ZWJ2</accession>
<evidence type="ECO:0000256" key="1">
    <source>
        <dbReference type="ARBA" id="ARBA00022801"/>
    </source>
</evidence>
<dbReference type="PANTHER" id="PTHR43176">
    <property type="entry name" value="3-HYDROXYISOBUTYRYL-COA HYDROLASE-RELATED"/>
    <property type="match status" value="1"/>
</dbReference>
<comment type="pathway">
    <text evidence="2">Amino-acid degradation; L-valine degradation.</text>
</comment>
<dbReference type="Pfam" id="PF16113">
    <property type="entry name" value="ECH_2"/>
    <property type="match status" value="1"/>
</dbReference>
<dbReference type="NCBIfam" id="NF004127">
    <property type="entry name" value="PRK05617.1"/>
    <property type="match status" value="1"/>
</dbReference>
<organism evidence="4 5">
    <name type="scientific">Lactuca saligna</name>
    <name type="common">Willowleaf lettuce</name>
    <dbReference type="NCBI Taxonomy" id="75948"/>
    <lineage>
        <taxon>Eukaryota</taxon>
        <taxon>Viridiplantae</taxon>
        <taxon>Streptophyta</taxon>
        <taxon>Embryophyta</taxon>
        <taxon>Tracheophyta</taxon>
        <taxon>Spermatophyta</taxon>
        <taxon>Magnoliopsida</taxon>
        <taxon>eudicotyledons</taxon>
        <taxon>Gunneridae</taxon>
        <taxon>Pentapetalae</taxon>
        <taxon>asterids</taxon>
        <taxon>campanulids</taxon>
        <taxon>Asterales</taxon>
        <taxon>Asteraceae</taxon>
        <taxon>Cichorioideae</taxon>
        <taxon>Cichorieae</taxon>
        <taxon>Lactucinae</taxon>
        <taxon>Lactuca</taxon>
    </lineage>
</organism>
<dbReference type="InterPro" id="IPR029045">
    <property type="entry name" value="ClpP/crotonase-like_dom_sf"/>
</dbReference>
<dbReference type="Gene3D" id="3.90.226.10">
    <property type="entry name" value="2-enoyl-CoA Hydratase, Chain A, domain 1"/>
    <property type="match status" value="1"/>
</dbReference>
<dbReference type="InterPro" id="IPR045004">
    <property type="entry name" value="ECH_dom"/>
</dbReference>